<protein>
    <submittedName>
        <fullName evidence="3">Alpha/beta fold hydrolase</fullName>
    </submittedName>
</protein>
<evidence type="ECO:0000313" key="3">
    <source>
        <dbReference type="EMBL" id="UYW01363.1"/>
    </source>
</evidence>
<name>A0ABY6M289_9FLAO</name>
<accession>A0ABY6M289</accession>
<dbReference type="PANTHER" id="PTHR32268:SF11">
    <property type="entry name" value="HOMOSERINE O-ACETYLTRANSFERASE"/>
    <property type="match status" value="1"/>
</dbReference>
<dbReference type="Pfam" id="PF00561">
    <property type="entry name" value="Abhydrolase_1"/>
    <property type="match status" value="1"/>
</dbReference>
<keyword evidence="3" id="KW-0378">Hydrolase</keyword>
<reference evidence="3" key="1">
    <citation type="submission" date="2021-08" db="EMBL/GenBank/DDBJ databases">
        <title>Flavobacterium sp. strain CC-SYL302.</title>
        <authorList>
            <person name="Lin S.-Y."/>
            <person name="Lee T.-H."/>
            <person name="Young C.-C."/>
        </authorList>
    </citation>
    <scope>NUCLEOTIDE SEQUENCE</scope>
    <source>
        <strain evidence="3">CC-SYL302</strain>
    </source>
</reference>
<dbReference type="RefSeq" id="WP_264433832.1">
    <property type="nucleotide sequence ID" value="NZ_CP081495.1"/>
</dbReference>
<dbReference type="Proteomes" id="UP001163328">
    <property type="component" value="Chromosome"/>
</dbReference>
<dbReference type="EMBL" id="CP081495">
    <property type="protein sequence ID" value="UYW01363.1"/>
    <property type="molecule type" value="Genomic_DNA"/>
</dbReference>
<evidence type="ECO:0000256" key="1">
    <source>
        <dbReference type="ARBA" id="ARBA00022679"/>
    </source>
</evidence>
<evidence type="ECO:0000259" key="2">
    <source>
        <dbReference type="Pfam" id="PF00561"/>
    </source>
</evidence>
<keyword evidence="1" id="KW-0808">Transferase</keyword>
<dbReference type="Gene3D" id="3.40.50.1820">
    <property type="entry name" value="alpha/beta hydrolase"/>
    <property type="match status" value="1"/>
</dbReference>
<dbReference type="InterPro" id="IPR008220">
    <property type="entry name" value="HAT_MetX-like"/>
</dbReference>
<gene>
    <name evidence="3" type="ORF">K5I29_13160</name>
</gene>
<proteinExistence type="predicted"/>
<organism evidence="3 4">
    <name type="scientific">Flavobacterium agricola</name>
    <dbReference type="NCBI Taxonomy" id="2870839"/>
    <lineage>
        <taxon>Bacteria</taxon>
        <taxon>Pseudomonadati</taxon>
        <taxon>Bacteroidota</taxon>
        <taxon>Flavobacteriia</taxon>
        <taxon>Flavobacteriales</taxon>
        <taxon>Flavobacteriaceae</taxon>
        <taxon>Flavobacterium</taxon>
    </lineage>
</organism>
<dbReference type="PANTHER" id="PTHR32268">
    <property type="entry name" value="HOMOSERINE O-ACETYLTRANSFERASE"/>
    <property type="match status" value="1"/>
</dbReference>
<feature type="domain" description="AB hydrolase-1" evidence="2">
    <location>
        <begin position="33"/>
        <end position="155"/>
    </location>
</feature>
<dbReference type="InterPro" id="IPR000073">
    <property type="entry name" value="AB_hydrolase_1"/>
</dbReference>
<dbReference type="InterPro" id="IPR029058">
    <property type="entry name" value="AB_hydrolase_fold"/>
</dbReference>
<dbReference type="GO" id="GO:0016787">
    <property type="term" value="F:hydrolase activity"/>
    <property type="evidence" value="ECO:0007669"/>
    <property type="project" value="UniProtKB-KW"/>
</dbReference>
<sequence>MALSQLTIVSPTNAIQKIALSYEVFGPALGTAPVVVVNHALTGNSNVAGLNGWWTDLIGECKTINTQKFTVLAFNIPGNGYDNEPKNLVVNLKNFTTQTIARYYWTALTALEVKQVYAVIGGSLGGAIAWEMAFLEPNRIQHLIPIATNYKASDWLIGNVFIQESILNNSKQPIQDARKHAMFLYRCPAGINAKFKGDFLADKNEYKVENWLRFHGESLQNRFKLAAYKAMNHLLKTIGASKQESDLKSWAQTFTGKIQLIAVDSDLMFTEAEQNQTFQTIRSFSKSEFATIHSIHGHDAFLIEFEQITKIIKKYF</sequence>
<evidence type="ECO:0000313" key="4">
    <source>
        <dbReference type="Proteomes" id="UP001163328"/>
    </source>
</evidence>
<keyword evidence="4" id="KW-1185">Reference proteome</keyword>
<dbReference type="SUPFAM" id="SSF53474">
    <property type="entry name" value="alpha/beta-Hydrolases"/>
    <property type="match status" value="1"/>
</dbReference>